<dbReference type="PANTHER" id="PTHR14379:SF90">
    <property type="entry name" value="EMB|CAB71880.1-RELATED"/>
    <property type="match status" value="1"/>
</dbReference>
<accession>A0AAW0IBK4</accession>
<feature type="non-terminal residue" evidence="2">
    <location>
        <position position="95"/>
    </location>
</feature>
<organism evidence="2 3">
    <name type="scientific">Quercus suber</name>
    <name type="common">Cork oak</name>
    <dbReference type="NCBI Taxonomy" id="58331"/>
    <lineage>
        <taxon>Eukaryota</taxon>
        <taxon>Viridiplantae</taxon>
        <taxon>Streptophyta</taxon>
        <taxon>Embryophyta</taxon>
        <taxon>Tracheophyta</taxon>
        <taxon>Spermatophyta</taxon>
        <taxon>Magnoliopsida</taxon>
        <taxon>eudicotyledons</taxon>
        <taxon>Gunneridae</taxon>
        <taxon>Pentapetalae</taxon>
        <taxon>rosids</taxon>
        <taxon>fabids</taxon>
        <taxon>Fagales</taxon>
        <taxon>Fagaceae</taxon>
        <taxon>Quercus</taxon>
    </lineage>
</organism>
<gene>
    <name evidence="2" type="ORF">CFP56_010197</name>
</gene>
<dbReference type="GO" id="GO:0010468">
    <property type="term" value="P:regulation of gene expression"/>
    <property type="evidence" value="ECO:0007669"/>
    <property type="project" value="InterPro"/>
</dbReference>
<dbReference type="PANTHER" id="PTHR14379">
    <property type="entry name" value="LIMKAIN B LKAP"/>
    <property type="match status" value="1"/>
</dbReference>
<dbReference type="GO" id="GO:0005777">
    <property type="term" value="C:peroxisome"/>
    <property type="evidence" value="ECO:0007669"/>
    <property type="project" value="InterPro"/>
</dbReference>
<dbReference type="Pfam" id="PF01936">
    <property type="entry name" value="NYN"/>
    <property type="match status" value="1"/>
</dbReference>
<name>A0AAW0IBK4_QUESU</name>
<dbReference type="EMBL" id="PKMF04001745">
    <property type="protein sequence ID" value="KAK7811570.1"/>
    <property type="molecule type" value="Genomic_DNA"/>
</dbReference>
<dbReference type="GO" id="GO:0004540">
    <property type="term" value="F:RNA nuclease activity"/>
    <property type="evidence" value="ECO:0007669"/>
    <property type="project" value="InterPro"/>
</dbReference>
<feature type="domain" description="NYN" evidence="1">
    <location>
        <begin position="25"/>
        <end position="95"/>
    </location>
</feature>
<dbReference type="InterPro" id="IPR021139">
    <property type="entry name" value="NYN"/>
</dbReference>
<evidence type="ECO:0000259" key="1">
    <source>
        <dbReference type="Pfam" id="PF01936"/>
    </source>
</evidence>
<sequence>MESTTSINNNGGGSKSTVFGYGAAKTSVWWDIENCRVPREGYNPNAIAQNISSALMKMGYCGPISISAYGDTNAIPDPVQHALSSTGISLYHVPA</sequence>
<dbReference type="Proteomes" id="UP000237347">
    <property type="component" value="Unassembled WGS sequence"/>
</dbReference>
<dbReference type="AlphaFoldDB" id="A0AAW0IBK4"/>
<dbReference type="InterPro" id="IPR024768">
    <property type="entry name" value="Marf1"/>
</dbReference>
<reference evidence="2 3" key="1">
    <citation type="journal article" date="2018" name="Sci. Data">
        <title>The draft genome sequence of cork oak.</title>
        <authorList>
            <person name="Ramos A.M."/>
            <person name="Usie A."/>
            <person name="Barbosa P."/>
            <person name="Barros P.M."/>
            <person name="Capote T."/>
            <person name="Chaves I."/>
            <person name="Simoes F."/>
            <person name="Abreu I."/>
            <person name="Carrasquinho I."/>
            <person name="Faro C."/>
            <person name="Guimaraes J.B."/>
            <person name="Mendonca D."/>
            <person name="Nobrega F."/>
            <person name="Rodrigues L."/>
            <person name="Saibo N.J.M."/>
            <person name="Varela M.C."/>
            <person name="Egas C."/>
            <person name="Matos J."/>
            <person name="Miguel C.M."/>
            <person name="Oliveira M.M."/>
            <person name="Ricardo C.P."/>
            <person name="Goncalves S."/>
        </authorList>
    </citation>
    <scope>NUCLEOTIDE SEQUENCE [LARGE SCALE GENOMIC DNA]</scope>
    <source>
        <strain evidence="3">cv. HL8</strain>
    </source>
</reference>
<proteinExistence type="predicted"/>
<evidence type="ECO:0000313" key="3">
    <source>
        <dbReference type="Proteomes" id="UP000237347"/>
    </source>
</evidence>
<keyword evidence="3" id="KW-1185">Reference proteome</keyword>
<protein>
    <recommendedName>
        <fullName evidence="1">NYN domain-containing protein</fullName>
    </recommendedName>
</protein>
<dbReference type="CDD" id="cd10910">
    <property type="entry name" value="PIN_limkain_b1_N_like"/>
    <property type="match status" value="1"/>
</dbReference>
<evidence type="ECO:0000313" key="2">
    <source>
        <dbReference type="EMBL" id="KAK7811570.1"/>
    </source>
</evidence>
<comment type="caution">
    <text evidence="2">The sequence shown here is derived from an EMBL/GenBank/DDBJ whole genome shotgun (WGS) entry which is preliminary data.</text>
</comment>